<evidence type="ECO:0000313" key="2">
    <source>
        <dbReference type="EMBL" id="VFR60051.1"/>
    </source>
</evidence>
<sequence length="59" mass="6470">MAASAARRVRQGRAVRKPLVFGGCSVVANGPGHEPEAWLAAARRGFLRGFPRCFPRCFR</sequence>
<gene>
    <name evidence="1" type="ORF">ANT2_2581</name>
    <name evidence="2" type="ORF">ANT3_2583</name>
</gene>
<protein>
    <submittedName>
        <fullName evidence="2">Uncharacterized protein</fullName>
    </submittedName>
</protein>
<dbReference type="EMBL" id="CAADID010000007">
    <property type="protein sequence ID" value="VFR60051.1"/>
    <property type="molecule type" value="Genomic_DNA"/>
</dbReference>
<accession>A0A484SDZ7</accession>
<name>A0A484SDZ7_9ZZZZ</name>
<reference evidence="2" key="1">
    <citation type="submission" date="2019-03" db="EMBL/GenBank/DDBJ databases">
        <authorList>
            <person name="Danneels B."/>
        </authorList>
    </citation>
    <scope>NUCLEOTIDE SEQUENCE</scope>
</reference>
<evidence type="ECO:0000313" key="1">
    <source>
        <dbReference type="EMBL" id="VFR49539.1"/>
    </source>
</evidence>
<proteinExistence type="predicted"/>
<dbReference type="EMBL" id="CAADIG010000025">
    <property type="protein sequence ID" value="VFR49539.1"/>
    <property type="molecule type" value="Genomic_DNA"/>
</dbReference>
<dbReference type="AlphaFoldDB" id="A0A484SDZ7"/>
<organism evidence="2">
    <name type="scientific">plant metagenome</name>
    <dbReference type="NCBI Taxonomy" id="1297885"/>
    <lineage>
        <taxon>unclassified sequences</taxon>
        <taxon>metagenomes</taxon>
        <taxon>organismal metagenomes</taxon>
    </lineage>
</organism>